<gene>
    <name evidence="2" type="ORF">AN936_06580</name>
</gene>
<proteinExistence type="predicted"/>
<dbReference type="SUPFAM" id="SSF51556">
    <property type="entry name" value="Metallo-dependent hydrolases"/>
    <property type="match status" value="1"/>
</dbReference>
<dbReference type="Proteomes" id="UP000058074">
    <property type="component" value="Chromosome"/>
</dbReference>
<name>A0A0N9UVI5_SPHMC</name>
<dbReference type="GO" id="GO:0070573">
    <property type="term" value="F:metallodipeptidase activity"/>
    <property type="evidence" value="ECO:0007669"/>
    <property type="project" value="InterPro"/>
</dbReference>
<dbReference type="InterPro" id="IPR008257">
    <property type="entry name" value="Pept_M19"/>
</dbReference>
<dbReference type="GO" id="GO:0006508">
    <property type="term" value="P:proteolysis"/>
    <property type="evidence" value="ECO:0007669"/>
    <property type="project" value="InterPro"/>
</dbReference>
<dbReference type="AlphaFoldDB" id="A0A0N9UVI5"/>
<keyword evidence="1" id="KW-0732">Signal</keyword>
<protein>
    <recommendedName>
        <fullName evidence="4">Membrane dipeptidase</fullName>
    </recommendedName>
</protein>
<dbReference type="Pfam" id="PF01244">
    <property type="entry name" value="Peptidase_M19"/>
    <property type="match status" value="1"/>
</dbReference>
<evidence type="ECO:0000313" key="3">
    <source>
        <dbReference type="Proteomes" id="UP000058074"/>
    </source>
</evidence>
<dbReference type="PROSITE" id="PS51365">
    <property type="entry name" value="RENAL_DIPEPTIDASE_2"/>
    <property type="match status" value="1"/>
</dbReference>
<evidence type="ECO:0000256" key="1">
    <source>
        <dbReference type="SAM" id="SignalP"/>
    </source>
</evidence>
<feature type="chain" id="PRO_5006039077" description="Membrane dipeptidase" evidence="1">
    <location>
        <begin position="25"/>
        <end position="372"/>
    </location>
</feature>
<evidence type="ECO:0000313" key="2">
    <source>
        <dbReference type="EMBL" id="ALH80042.1"/>
    </source>
</evidence>
<feature type="signal peptide" evidence="1">
    <location>
        <begin position="1"/>
        <end position="24"/>
    </location>
</feature>
<evidence type="ECO:0008006" key="4">
    <source>
        <dbReference type="Google" id="ProtNLM"/>
    </source>
</evidence>
<reference evidence="2 3" key="1">
    <citation type="journal article" date="2015" name="Genome Announc.">
        <title>Complete Genome Sequence of Polypropylene Glycol- and Polyethylene Glycol-Degrading Sphingopyxis macrogoltabida Strain EY-1.</title>
        <authorList>
            <person name="Ohtsubo Y."/>
            <person name="Nagata Y."/>
            <person name="Numata M."/>
            <person name="Tsuchikane K."/>
            <person name="Hosoyama A."/>
            <person name="Yamazoe A."/>
            <person name="Tsuda M."/>
            <person name="Fujita N."/>
            <person name="Kawai F."/>
        </authorList>
    </citation>
    <scope>NUCLEOTIDE SEQUENCE [LARGE SCALE GENOMIC DNA]</scope>
    <source>
        <strain evidence="2 3">EY-1</strain>
    </source>
</reference>
<dbReference type="PANTHER" id="PTHR10443:SF12">
    <property type="entry name" value="DIPEPTIDASE"/>
    <property type="match status" value="1"/>
</dbReference>
<accession>A0A0N9UVI5</accession>
<dbReference type="KEGG" id="smag:AN936_06580"/>
<dbReference type="EMBL" id="CP012700">
    <property type="protein sequence ID" value="ALH80042.1"/>
    <property type="molecule type" value="Genomic_DNA"/>
</dbReference>
<organism evidence="2 3">
    <name type="scientific">Sphingopyxis macrogoltabida</name>
    <name type="common">Sphingomonas macrogoltabidus</name>
    <dbReference type="NCBI Taxonomy" id="33050"/>
    <lineage>
        <taxon>Bacteria</taxon>
        <taxon>Pseudomonadati</taxon>
        <taxon>Pseudomonadota</taxon>
        <taxon>Alphaproteobacteria</taxon>
        <taxon>Sphingomonadales</taxon>
        <taxon>Sphingomonadaceae</taxon>
        <taxon>Sphingopyxis</taxon>
    </lineage>
</organism>
<dbReference type="InterPro" id="IPR032466">
    <property type="entry name" value="Metal_Hydrolase"/>
</dbReference>
<dbReference type="PANTHER" id="PTHR10443">
    <property type="entry name" value="MICROSOMAL DIPEPTIDASE"/>
    <property type="match status" value="1"/>
</dbReference>
<dbReference type="Gene3D" id="3.20.20.140">
    <property type="entry name" value="Metal-dependent hydrolases"/>
    <property type="match status" value="1"/>
</dbReference>
<dbReference type="PATRIC" id="fig|33050.5.peg.1369"/>
<sequence length="372" mass="41419">MNRREALFSSLGIATAMSASTAFANQPSRRSATLQDARRLQDSTLLVDQLDGSAMTDEYLDMLESAGVDIWQGHGMSSFSNATTMLNFFDKHAKRLVLVKSVRDIRQAHQDSKIGYLVGWQSATYLTNETDEWGLPPIENLRTFWELGLRICGLIYNNTTVFGGGSLDPTLGLSRAGRRLVEQIHKQRIVLDVGGHTGDQTSYDAIAMSKGVPVICSHTNLRAIADNPRNMPDKMIEQIAASGGVIGVTAVNDFHARSRKDEKIRLTPQVGLDKHLDQYDYLKRLVGVDHIGLGCDFMYGRADLTRTNPLLWPPDAYSAVPPAEMFMVKGYEKITELPNVTQGLMQRGWTDDEIRKVLGGNWLRVYEQVWGA</sequence>